<accession>A0A1V9F319</accession>
<protein>
    <submittedName>
        <fullName evidence="1">Uncharacterized protein</fullName>
    </submittedName>
</protein>
<dbReference type="RefSeq" id="WP_081197851.1">
    <property type="nucleotide sequence ID" value="NZ_FOCZ01000009.1"/>
</dbReference>
<evidence type="ECO:0000313" key="1">
    <source>
        <dbReference type="EMBL" id="OQP52758.1"/>
    </source>
</evidence>
<dbReference type="STRING" id="354355.SAMN05660816_04672"/>
<dbReference type="OrthoDB" id="680707at2"/>
<comment type="caution">
    <text evidence="1">The sequence shown here is derived from an EMBL/GenBank/DDBJ whole genome shotgun (WGS) entry which is preliminary data.</text>
</comment>
<dbReference type="EMBL" id="LVXG01000007">
    <property type="protein sequence ID" value="OQP52758.1"/>
    <property type="molecule type" value="Genomic_DNA"/>
</dbReference>
<proteinExistence type="predicted"/>
<reference evidence="2" key="1">
    <citation type="submission" date="2016-04" db="EMBL/GenBank/DDBJ databases">
        <authorList>
            <person name="Chen L."/>
            <person name="Zhuang W."/>
            <person name="Wang G."/>
        </authorList>
    </citation>
    <scope>NUCLEOTIDE SEQUENCE [LARGE SCALE GENOMIC DNA]</scope>
    <source>
        <strain evidence="2">17621</strain>
    </source>
</reference>
<gene>
    <name evidence="1" type="ORF">A4H97_23925</name>
</gene>
<organism evidence="1 2">
    <name type="scientific">Niastella yeongjuensis</name>
    <dbReference type="NCBI Taxonomy" id="354355"/>
    <lineage>
        <taxon>Bacteria</taxon>
        <taxon>Pseudomonadati</taxon>
        <taxon>Bacteroidota</taxon>
        <taxon>Chitinophagia</taxon>
        <taxon>Chitinophagales</taxon>
        <taxon>Chitinophagaceae</taxon>
        <taxon>Niastella</taxon>
    </lineage>
</organism>
<evidence type="ECO:0000313" key="2">
    <source>
        <dbReference type="Proteomes" id="UP000192610"/>
    </source>
</evidence>
<keyword evidence="2" id="KW-1185">Reference proteome</keyword>
<dbReference type="Proteomes" id="UP000192610">
    <property type="component" value="Unassembled WGS sequence"/>
</dbReference>
<dbReference type="AlphaFoldDB" id="A0A1V9F319"/>
<sequence length="185" mass="21389">MVHKNLISLEKDEEREYLDELLRELQFETLNDEWGYWHFSLLNLEEGENLTLRICNTLSDIPVYKDPYWVDNKTGVRTYIPFADLKNLTLEAVADLKSEFIELADHWANYQAPSLGKDKTSEKFHSWKYEVADKIVAFLQSKEIKQVAQVCGVDILYTSGTDEIGEDLLVETQSGVYVIHFGFSA</sequence>
<name>A0A1V9F319_9BACT</name>